<evidence type="ECO:0000313" key="2">
    <source>
        <dbReference type="Proteomes" id="UP000075243"/>
    </source>
</evidence>
<evidence type="ECO:0008006" key="3">
    <source>
        <dbReference type="Google" id="ProtNLM"/>
    </source>
</evidence>
<dbReference type="AlphaFoldDB" id="A0A151SEE5"/>
<name>A0A151SEE5_CAJCA</name>
<dbReference type="EMBL" id="KQ483416">
    <property type="protein sequence ID" value="KYP53139.1"/>
    <property type="molecule type" value="Genomic_DNA"/>
</dbReference>
<gene>
    <name evidence="1" type="ORF">KK1_024961</name>
</gene>
<accession>A0A151SEE5</accession>
<organism evidence="1 2">
    <name type="scientific">Cajanus cajan</name>
    <name type="common">Pigeon pea</name>
    <name type="synonym">Cajanus indicus</name>
    <dbReference type="NCBI Taxonomy" id="3821"/>
    <lineage>
        <taxon>Eukaryota</taxon>
        <taxon>Viridiplantae</taxon>
        <taxon>Streptophyta</taxon>
        <taxon>Embryophyta</taxon>
        <taxon>Tracheophyta</taxon>
        <taxon>Spermatophyta</taxon>
        <taxon>Magnoliopsida</taxon>
        <taxon>eudicotyledons</taxon>
        <taxon>Gunneridae</taxon>
        <taxon>Pentapetalae</taxon>
        <taxon>rosids</taxon>
        <taxon>fabids</taxon>
        <taxon>Fabales</taxon>
        <taxon>Fabaceae</taxon>
        <taxon>Papilionoideae</taxon>
        <taxon>50 kb inversion clade</taxon>
        <taxon>NPAAA clade</taxon>
        <taxon>indigoferoid/millettioid clade</taxon>
        <taxon>Phaseoleae</taxon>
        <taxon>Cajanus</taxon>
    </lineage>
</organism>
<keyword evidence="2" id="KW-1185">Reference proteome</keyword>
<reference evidence="1" key="1">
    <citation type="journal article" date="2012" name="Nat. Biotechnol.">
        <title>Draft genome sequence of pigeonpea (Cajanus cajan), an orphan legume crop of resource-poor farmers.</title>
        <authorList>
            <person name="Varshney R.K."/>
            <person name="Chen W."/>
            <person name="Li Y."/>
            <person name="Bharti A.K."/>
            <person name="Saxena R.K."/>
            <person name="Schlueter J.A."/>
            <person name="Donoghue M.T."/>
            <person name="Azam S."/>
            <person name="Fan G."/>
            <person name="Whaley A.M."/>
            <person name="Farmer A.D."/>
            <person name="Sheridan J."/>
            <person name="Iwata A."/>
            <person name="Tuteja R."/>
            <person name="Penmetsa R.V."/>
            <person name="Wu W."/>
            <person name="Upadhyaya H.D."/>
            <person name="Yang S.P."/>
            <person name="Shah T."/>
            <person name="Saxena K.B."/>
            <person name="Michael T."/>
            <person name="McCombie W.R."/>
            <person name="Yang B."/>
            <person name="Zhang G."/>
            <person name="Yang H."/>
            <person name="Wang J."/>
            <person name="Spillane C."/>
            <person name="Cook D.R."/>
            <person name="May G.D."/>
            <person name="Xu X."/>
            <person name="Jackson S.A."/>
        </authorList>
    </citation>
    <scope>NUCLEOTIDE SEQUENCE [LARGE SCALE GENOMIC DNA]</scope>
</reference>
<dbReference type="Gramene" id="C.cajan_24863.t">
    <property type="protein sequence ID" value="C.cajan_24863.t.cds1"/>
    <property type="gene ID" value="C.cajan_24863"/>
</dbReference>
<proteinExistence type="predicted"/>
<evidence type="ECO:0000313" key="1">
    <source>
        <dbReference type="EMBL" id="KYP53139.1"/>
    </source>
</evidence>
<sequence length="102" mass="11661">MAGIVFFTHDFYLTNALYIPNITFNLIFAPKLNLDLQCTLLVTDSECILQDNHSLKKVGIAKLKNGLYTLNENANRTSEYPCINLFPTNNSDMWHMRMGHPP</sequence>
<dbReference type="Proteomes" id="UP000075243">
    <property type="component" value="Unassembled WGS sequence"/>
</dbReference>
<protein>
    <recommendedName>
        <fullName evidence="3">GAG-pre-integrase domain-containing protein</fullName>
    </recommendedName>
</protein>